<evidence type="ECO:0000313" key="6">
    <source>
        <dbReference type="WBParaSite" id="PTRK_0001253400.1"/>
    </source>
</evidence>
<evidence type="ECO:0000256" key="2">
    <source>
        <dbReference type="ARBA" id="ARBA00022803"/>
    </source>
</evidence>
<protein>
    <submittedName>
        <fullName evidence="6">N-alpha-acetyltransferase 16, NatA auxiliary subunit</fullName>
    </submittedName>
</protein>
<dbReference type="STRING" id="131310.A0A0N4ZVC9"/>
<dbReference type="PANTHER" id="PTHR22767:SF2">
    <property type="entry name" value="N(ALPHA)-ACETYLTRANSFERASE 15_16, ISOFORM A"/>
    <property type="match status" value="1"/>
</dbReference>
<dbReference type="InterPro" id="IPR011990">
    <property type="entry name" value="TPR-like_helical_dom_sf"/>
</dbReference>
<accession>A0A0N4ZVC9</accession>
<dbReference type="GO" id="GO:0031415">
    <property type="term" value="C:NatA complex"/>
    <property type="evidence" value="ECO:0007669"/>
    <property type="project" value="TreeGrafter"/>
</dbReference>
<feature type="compositionally biased region" description="Basic and acidic residues" evidence="4">
    <location>
        <begin position="591"/>
        <end position="624"/>
    </location>
</feature>
<sequence>MAPTLGQTSSQPLPSKELGIFRKVVKNFELRQYKNALRCAKQILEKQQYANHGETIAMKALILDNMGKYGEALELAKKGVASDIKSYLCWHVYGLVSKTHRKYDEAIKAFKMALRLDKDNHQVLRDLSMCQLQSRDYEGFRDTCYSLLSTKGMNKAVWMGYAVAHHLLGDYDMALKTLDLYQKSSQWDRSTEYEMSEFTFYQNMILHDSGNYEAALQHLETNSSILCDKLRYHQTRTELLIKLNRLSDAENVCLILLNRNPEDKKSYQLLQKCRGIEDEEANPEDAIKIYEEMSSKYPKANLPKVHPIYFLKGKAFEKAILPVIVNYIRKGVPSLFKLLRNVYNDSSKVEFIEKFFTKKITEFEENSKTASLTDDGLEESPDVLLWLYILAAQHFDYLNQFQKAIEYSDKARNHTPTALDGLITCARVRKHSGDILTAISILVEATELDIGDRFLNTKCAKYMFHVGDIKGAGEMVSKFTRENECHEMYMDDMQCMWFQYCYARAAYRKNMFGESLKKLQQIESHFTQFYSDQFDFHGYCMRRMTLPEYVRFLRMEDNIRDHDFFERAAVLAMKIYLRMLDRPSDFVISPEEKKAKEEEERRQKKIAEKENKNKGKEKEKKPTEAELISPKNLDPDFLAHPENPLEEATKFASSIVNSHGKNIEAAILAFEVYYRKEKPLLMLQALKKAIDLDPKNGLVHVASLKFLKYYHNDLKCEGILKEAIDVSVDKIFVEKDVEKLNDLFMKKCSNSLADKIAEIKGSYVLNKLSTSECCDKLLDLFTNGIDEISGVTFKACDQLLMDVCVGSVCGDVGDRFIPKLKNTLCEIFPGAIFYTI</sequence>
<dbReference type="WBParaSite" id="PTRK_0001253400.1">
    <property type="protein sequence ID" value="PTRK_0001253400.1"/>
    <property type="gene ID" value="PTRK_0001253400"/>
</dbReference>
<dbReference type="Pfam" id="PF13432">
    <property type="entry name" value="TPR_16"/>
    <property type="match status" value="1"/>
</dbReference>
<evidence type="ECO:0000256" key="4">
    <source>
        <dbReference type="SAM" id="MobiDB-lite"/>
    </source>
</evidence>
<dbReference type="InterPro" id="IPR019734">
    <property type="entry name" value="TPR_rpt"/>
</dbReference>
<dbReference type="Pfam" id="PF12569">
    <property type="entry name" value="NatA_aux_su"/>
    <property type="match status" value="1"/>
</dbReference>
<evidence type="ECO:0000313" key="5">
    <source>
        <dbReference type="Proteomes" id="UP000038045"/>
    </source>
</evidence>
<proteinExistence type="predicted"/>
<dbReference type="PIRSF" id="PIRSF000422">
    <property type="entry name" value="N-terminal-AcTrfase-A_aux_su"/>
    <property type="match status" value="1"/>
</dbReference>
<keyword evidence="1" id="KW-0677">Repeat</keyword>
<name>A0A0N4ZVC9_PARTI</name>
<keyword evidence="2 3" id="KW-0802">TPR repeat</keyword>
<evidence type="ECO:0000256" key="3">
    <source>
        <dbReference type="PROSITE-ProRule" id="PRU00339"/>
    </source>
</evidence>
<feature type="repeat" description="TPR" evidence="3">
    <location>
        <begin position="87"/>
        <end position="120"/>
    </location>
</feature>
<organism evidence="5 6">
    <name type="scientific">Parastrongyloides trichosuri</name>
    <name type="common">Possum-specific nematode worm</name>
    <dbReference type="NCBI Taxonomy" id="131310"/>
    <lineage>
        <taxon>Eukaryota</taxon>
        <taxon>Metazoa</taxon>
        <taxon>Ecdysozoa</taxon>
        <taxon>Nematoda</taxon>
        <taxon>Chromadorea</taxon>
        <taxon>Rhabditida</taxon>
        <taxon>Tylenchina</taxon>
        <taxon>Panagrolaimomorpha</taxon>
        <taxon>Strongyloidoidea</taxon>
        <taxon>Strongyloididae</taxon>
        <taxon>Parastrongyloides</taxon>
    </lineage>
</organism>
<dbReference type="SMART" id="SM00028">
    <property type="entry name" value="TPR"/>
    <property type="match status" value="5"/>
</dbReference>
<dbReference type="Gene3D" id="1.25.40.1040">
    <property type="match status" value="1"/>
</dbReference>
<reference evidence="6" key="1">
    <citation type="submission" date="2017-02" db="UniProtKB">
        <authorList>
            <consortium name="WormBaseParasite"/>
        </authorList>
    </citation>
    <scope>IDENTIFICATION</scope>
</reference>
<dbReference type="Proteomes" id="UP000038045">
    <property type="component" value="Unplaced"/>
</dbReference>
<dbReference type="Gene3D" id="1.25.40.1010">
    <property type="match status" value="1"/>
</dbReference>
<dbReference type="InterPro" id="IPR021183">
    <property type="entry name" value="NatA_aux_su"/>
</dbReference>
<evidence type="ECO:0000256" key="1">
    <source>
        <dbReference type="ARBA" id="ARBA00022737"/>
    </source>
</evidence>
<dbReference type="PANTHER" id="PTHR22767">
    <property type="entry name" value="N-TERMINAL ACETYLTRANSFERASE-RELATED"/>
    <property type="match status" value="1"/>
</dbReference>
<feature type="region of interest" description="Disordered" evidence="4">
    <location>
        <begin position="591"/>
        <end position="626"/>
    </location>
</feature>
<dbReference type="PROSITE" id="PS50005">
    <property type="entry name" value="TPR"/>
    <property type="match status" value="1"/>
</dbReference>
<keyword evidence="5" id="KW-1185">Reference proteome</keyword>
<dbReference type="AlphaFoldDB" id="A0A0N4ZVC9"/>
<dbReference type="SUPFAM" id="SSF48452">
    <property type="entry name" value="TPR-like"/>
    <property type="match status" value="3"/>
</dbReference>